<protein>
    <submittedName>
        <fullName evidence="1">Uncharacterized protein</fullName>
    </submittedName>
</protein>
<name>A0A805ZQM7_LACGA</name>
<organism evidence="1 2">
    <name type="scientific">Lactobacillus gasseri (strain ATCC 33323 / DSM 20243 / BCRC 14619 / CIP 102991 / JCM 1131 / KCTC 3163 / NCIMB 11718 / NCTC 13722 / AM63)</name>
    <dbReference type="NCBI Taxonomy" id="324831"/>
    <lineage>
        <taxon>Bacteria</taxon>
        <taxon>Bacillati</taxon>
        <taxon>Bacillota</taxon>
        <taxon>Bacilli</taxon>
        <taxon>Lactobacillales</taxon>
        <taxon>Lactobacillaceae</taxon>
        <taxon>Lactobacillus</taxon>
    </lineage>
</organism>
<proteinExistence type="predicted"/>
<dbReference type="Proteomes" id="UP000000664">
    <property type="component" value="Chromosome"/>
</dbReference>
<dbReference type="EMBL" id="CP000413">
    <property type="protein sequence ID" value="ABJ60598.1"/>
    <property type="molecule type" value="Genomic_DNA"/>
</dbReference>
<reference evidence="1 2" key="1">
    <citation type="journal article" date="2006" name="Proc. Natl. Acad. Sci. U.S.A.">
        <title>Comparative genomics of the lactic acid bacteria.</title>
        <authorList>
            <person name="Makarova K."/>
            <person name="Slesarev A."/>
            <person name="Wolf Y."/>
            <person name="Sorokin A."/>
            <person name="Mirkin B."/>
            <person name="Koonin E."/>
            <person name="Pavlov A."/>
            <person name="Pavlova N."/>
            <person name="Karamychev V."/>
            <person name="Polouchine N."/>
            <person name="Shakhova V."/>
            <person name="Grigoriev I."/>
            <person name="Lou Y."/>
            <person name="Rohksar D."/>
            <person name="Lucas S."/>
            <person name="Huang K."/>
            <person name="Goodstein D.M."/>
            <person name="Hawkins T."/>
            <person name="Plengvidhya V."/>
            <person name="Welker D."/>
            <person name="Hughes J."/>
            <person name="Goh Y."/>
            <person name="Benson A."/>
            <person name="Baldwin K."/>
            <person name="Lee J.H."/>
            <person name="Diaz-Muniz I."/>
            <person name="Dosti B."/>
            <person name="Smeianov V."/>
            <person name="Wechter W."/>
            <person name="Barabote R."/>
            <person name="Lorca G."/>
            <person name="Altermann E."/>
            <person name="Barrangou R."/>
            <person name="Ganesan B."/>
            <person name="Xie Y."/>
            <person name="Rawsthorne H."/>
            <person name="Tamir D."/>
            <person name="Parker C."/>
            <person name="Breidt F."/>
            <person name="Broadbent J."/>
            <person name="Hutkins R."/>
            <person name="O'Sullivan D."/>
            <person name="Steele J."/>
            <person name="Unlu G."/>
            <person name="Saier M."/>
            <person name="Klaenhammer T."/>
            <person name="Richardson P."/>
            <person name="Kozyavkin S."/>
            <person name="Weimer B."/>
            <person name="Mills D."/>
        </authorList>
    </citation>
    <scope>NUCLEOTIDE SEQUENCE [LARGE SCALE GENOMIC DNA]</scope>
    <source>
        <strain evidence="2">ATCC 33323 / DSM 20243 / BCRC 14619 / CIP 102991 / JCM 1131 / KCTC 3163 / NCIMB 11718 / NCTC 13722 / AM63</strain>
    </source>
</reference>
<sequence>MNTAGSTSVITLQSTQIPLKFKEAAQAAFFIK</sequence>
<dbReference type="AlphaFoldDB" id="A0A805ZQM7"/>
<gene>
    <name evidence="1" type="ordered locus">LGAS_1229</name>
</gene>
<evidence type="ECO:0000313" key="1">
    <source>
        <dbReference type="EMBL" id="ABJ60598.1"/>
    </source>
</evidence>
<dbReference type="KEGG" id="lga:LGAS_1229"/>
<accession>A0A805ZQM7</accession>
<evidence type="ECO:0000313" key="2">
    <source>
        <dbReference type="Proteomes" id="UP000000664"/>
    </source>
</evidence>